<dbReference type="InterPro" id="IPR035979">
    <property type="entry name" value="RBD_domain_sf"/>
</dbReference>
<dbReference type="PROSITE" id="PS50102">
    <property type="entry name" value="RRM"/>
    <property type="match status" value="2"/>
</dbReference>
<accession>A0ABD2J5M5</accession>
<protein>
    <recommendedName>
        <fullName evidence="5">RRM domain-containing protein</fullName>
    </recommendedName>
</protein>
<dbReference type="GO" id="GO:0003723">
    <property type="term" value="F:RNA binding"/>
    <property type="evidence" value="ECO:0007669"/>
    <property type="project" value="UniProtKB-UniRule"/>
</dbReference>
<feature type="domain" description="RRM" evidence="5">
    <location>
        <begin position="522"/>
        <end position="607"/>
    </location>
</feature>
<organism evidence="6 7">
    <name type="scientific">Heterodera trifolii</name>
    <dbReference type="NCBI Taxonomy" id="157864"/>
    <lineage>
        <taxon>Eukaryota</taxon>
        <taxon>Metazoa</taxon>
        <taxon>Ecdysozoa</taxon>
        <taxon>Nematoda</taxon>
        <taxon>Chromadorea</taxon>
        <taxon>Rhabditida</taxon>
        <taxon>Tylenchina</taxon>
        <taxon>Tylenchomorpha</taxon>
        <taxon>Tylenchoidea</taxon>
        <taxon>Heteroderidae</taxon>
        <taxon>Heteroderinae</taxon>
        <taxon>Heterodera</taxon>
    </lineage>
</organism>
<dbReference type="SUPFAM" id="SSF54928">
    <property type="entry name" value="RNA-binding domain, RBD"/>
    <property type="match status" value="2"/>
</dbReference>
<name>A0ABD2J5M5_9BILA</name>
<dbReference type="InterPro" id="IPR050666">
    <property type="entry name" value="ESRP"/>
</dbReference>
<feature type="compositionally biased region" description="Gly residues" evidence="4">
    <location>
        <begin position="16"/>
        <end position="31"/>
    </location>
</feature>
<feature type="compositionally biased region" description="Low complexity" evidence="4">
    <location>
        <begin position="175"/>
        <end position="197"/>
    </location>
</feature>
<dbReference type="SMART" id="SM00360">
    <property type="entry name" value="RRM"/>
    <property type="match status" value="3"/>
</dbReference>
<feature type="domain" description="RRM" evidence="5">
    <location>
        <begin position="687"/>
        <end position="766"/>
    </location>
</feature>
<dbReference type="AlphaFoldDB" id="A0ABD2J5M5"/>
<proteinExistence type="predicted"/>
<gene>
    <name evidence="6" type="ORF">niasHT_030489</name>
</gene>
<keyword evidence="2 3" id="KW-0694">RNA-binding</keyword>
<reference evidence="6 7" key="1">
    <citation type="submission" date="2024-10" db="EMBL/GenBank/DDBJ databases">
        <authorList>
            <person name="Kim D."/>
        </authorList>
    </citation>
    <scope>NUCLEOTIDE SEQUENCE [LARGE SCALE GENOMIC DNA]</scope>
    <source>
        <strain evidence="6">BH-2024</strain>
    </source>
</reference>
<feature type="region of interest" description="Disordered" evidence="4">
    <location>
        <begin position="1"/>
        <end position="62"/>
    </location>
</feature>
<evidence type="ECO:0000256" key="4">
    <source>
        <dbReference type="SAM" id="MobiDB-lite"/>
    </source>
</evidence>
<evidence type="ECO:0000256" key="3">
    <source>
        <dbReference type="PROSITE-ProRule" id="PRU00176"/>
    </source>
</evidence>
<sequence>MSSDHPKEQPKPRSADGGGEGQSAARGGGGVRPFVRTLRDRSADPSVPPPREDQKEANLSSKESRMDFCERFVGWDWLAVCELNLNHRHHHNTHRPSLMMGCRPVCTPSAAAAADDDGDGAEGLSCQMCSSSASAVSAPSSPDPPSSVPDPAPSPVFVLLTLAEECHSAPPAVRSSSSSSSSSSSDSAIASSSLLSSPTNGTLARGASPPLCASSSAGAFFLHVAHQSVDGANWEPIGPVQHLRMDTHNAMDQLQKVANSVPPRGVLFCSREAIRQSIYPLSANAVIAQMAAEEAERCGEMGQQAQDVQPQLFSARLPLPPLFHAFVPFSSPGGAVSSSHAVSANGAEGSGGKETPTEPMDSGGDGEVRRQLEERVRRMYGKLCEKGESAVAILSRLERIAQGYAPAVCSELHVDSRCVVRARGLPWHVSDLDVAMFFAGLDIPPGGVALCLGPEGRRSGEALVRFARADQRDLALQRHRRHLHARYIEVYRASGDEFVKHAVGTDSQSVRFALRAESAMAMIMRMRGLPFTATEQQVRDFFSYADGQSSGLLDQPGSILFLHRPDGRPSGDAFVLFGDEQSARKALITKNRNRMGGRYIELFRTTQHEVLQLFNARVAQQNAAVAAALTINKLGGAVGPLTTVPQNVLSPGSPTTAANGTVLTPLANSCAAAHPPLQQRAAQRQRDCLRLRGLPYEAQVQQVIEFLGPHAQRVMFQGVHMIYNSAGHPSGEAFIQMDSEQAAANAAQEMHNKYMELGKKRRYIEVFQCCSEDMSLLLNLLPPPPNGLLPPPPLTPTGAPPALFSIPTALNPVVSAALPSHSPLLAAFPMPPQFFPFPSPVAVSTTSGGDPSLGPVFVTVPGQFAGHLAQLFPPPSDASAAHSALPADFWLRNFAALRNGAAALAAPSFAAPPAPLLPFAHRHHSLAPFVNGGAPTHSITANGTTPAVVSFTPSATVVGPTEIGAAAAIAQQST</sequence>
<feature type="compositionally biased region" description="Basic and acidic residues" evidence="4">
    <location>
        <begin position="50"/>
        <end position="62"/>
    </location>
</feature>
<feature type="region of interest" description="Disordered" evidence="4">
    <location>
        <begin position="170"/>
        <end position="201"/>
    </location>
</feature>
<keyword evidence="7" id="KW-1185">Reference proteome</keyword>
<evidence type="ECO:0000313" key="6">
    <source>
        <dbReference type="EMBL" id="KAL3086065.1"/>
    </source>
</evidence>
<dbReference type="InterPro" id="IPR012677">
    <property type="entry name" value="Nucleotide-bd_a/b_plait_sf"/>
</dbReference>
<dbReference type="Gene3D" id="3.30.70.330">
    <property type="match status" value="3"/>
</dbReference>
<dbReference type="InterPro" id="IPR000504">
    <property type="entry name" value="RRM_dom"/>
</dbReference>
<feature type="region of interest" description="Disordered" evidence="4">
    <location>
        <begin position="337"/>
        <end position="368"/>
    </location>
</feature>
<evidence type="ECO:0000313" key="7">
    <source>
        <dbReference type="Proteomes" id="UP001620626"/>
    </source>
</evidence>
<dbReference type="PANTHER" id="PTHR13976">
    <property type="entry name" value="HETEROGENEOUS NUCLEAR RIBONUCLEOPROTEIN-RELATED"/>
    <property type="match status" value="1"/>
</dbReference>
<keyword evidence="1" id="KW-0677">Repeat</keyword>
<dbReference type="EMBL" id="JBICBT010001050">
    <property type="protein sequence ID" value="KAL3086065.1"/>
    <property type="molecule type" value="Genomic_DNA"/>
</dbReference>
<comment type="caution">
    <text evidence="6">The sequence shown here is derived from an EMBL/GenBank/DDBJ whole genome shotgun (WGS) entry which is preliminary data.</text>
</comment>
<evidence type="ECO:0000259" key="5">
    <source>
        <dbReference type="PROSITE" id="PS50102"/>
    </source>
</evidence>
<dbReference type="Proteomes" id="UP001620626">
    <property type="component" value="Unassembled WGS sequence"/>
</dbReference>
<evidence type="ECO:0000256" key="2">
    <source>
        <dbReference type="ARBA" id="ARBA00022884"/>
    </source>
</evidence>
<feature type="compositionally biased region" description="Low complexity" evidence="4">
    <location>
        <begin position="337"/>
        <end position="347"/>
    </location>
</feature>
<evidence type="ECO:0000256" key="1">
    <source>
        <dbReference type="ARBA" id="ARBA00022737"/>
    </source>
</evidence>
<feature type="compositionally biased region" description="Basic and acidic residues" evidence="4">
    <location>
        <begin position="1"/>
        <end position="14"/>
    </location>
</feature>